<proteinExistence type="predicted"/>
<name>A0ABT4HZ05_9BACL</name>
<dbReference type="EMBL" id="JAPTNG010000011">
    <property type="protein sequence ID" value="MCZ0832047.1"/>
    <property type="molecule type" value="Genomic_DNA"/>
</dbReference>
<gene>
    <name evidence="1" type="ORF">O0535_14975</name>
</gene>
<dbReference type="Proteomes" id="UP001067708">
    <property type="component" value="Unassembled WGS sequence"/>
</dbReference>
<evidence type="ECO:0000313" key="2">
    <source>
        <dbReference type="Proteomes" id="UP001067708"/>
    </source>
</evidence>
<dbReference type="RefSeq" id="WP_258417768.1">
    <property type="nucleotide sequence ID" value="NZ_JAPTNG010000011.1"/>
</dbReference>
<reference evidence="1" key="1">
    <citation type="submission" date="2022-09" db="EMBL/GenBank/DDBJ databases">
        <title>Genome analysis and characterization of larvicidal activity of Brevibacillus strains.</title>
        <authorList>
            <person name="Patrusheva E.V."/>
            <person name="Izotova A.O."/>
            <person name="Toshchakov S.V."/>
            <person name="Sineoky S.P."/>
        </authorList>
    </citation>
    <scope>NUCLEOTIDE SEQUENCE</scope>
    <source>
        <strain evidence="1">VKPM_B-13244</strain>
    </source>
</reference>
<protein>
    <submittedName>
        <fullName evidence="1">Uncharacterized protein</fullName>
    </submittedName>
</protein>
<keyword evidence="2" id="KW-1185">Reference proteome</keyword>
<comment type="caution">
    <text evidence="1">The sequence shown here is derived from an EMBL/GenBank/DDBJ whole genome shotgun (WGS) entry which is preliminary data.</text>
</comment>
<accession>A0ABT4HZ05</accession>
<organism evidence="1 2">
    <name type="scientific">Brevibacillus halotolerans</name>
    <dbReference type="NCBI Taxonomy" id="1507437"/>
    <lineage>
        <taxon>Bacteria</taxon>
        <taxon>Bacillati</taxon>
        <taxon>Bacillota</taxon>
        <taxon>Bacilli</taxon>
        <taxon>Bacillales</taxon>
        <taxon>Paenibacillaceae</taxon>
        <taxon>Brevibacillus</taxon>
    </lineage>
</organism>
<evidence type="ECO:0000313" key="1">
    <source>
        <dbReference type="EMBL" id="MCZ0832047.1"/>
    </source>
</evidence>
<sequence length="86" mass="9508">MLNRDDFRVTAITISKLVTHSFFRLYTVGKPEKGECNPDVWLPTNLLQLRVQASFLCVLDTCNSGVEPSVEGSMGATYLLDKIGGE</sequence>